<accession>W5YMV7</accession>
<dbReference type="Pfam" id="PF12118">
    <property type="entry name" value="SprA-related"/>
    <property type="match status" value="1"/>
</dbReference>
<protein>
    <recommendedName>
        <fullName evidence="4">SprA-related family protein</fullName>
    </recommendedName>
</protein>
<dbReference type="InterPro" id="IPR021973">
    <property type="entry name" value="SprA-related"/>
</dbReference>
<evidence type="ECO:0000313" key="3">
    <source>
        <dbReference type="Proteomes" id="UP000035081"/>
    </source>
</evidence>
<reference evidence="2 3" key="1">
    <citation type="journal article" date="2014" name="Genome Announc.">
        <title>Draft Genome Sequences of Marinobacter similis A3d10T and Marinobacter salarius R9SW1T.</title>
        <authorList>
            <person name="Ivanova E.P."/>
            <person name="Ng H.J."/>
            <person name="Webb H.K."/>
            <person name="Feng G."/>
            <person name="Oshima K."/>
            <person name="Hattori M."/>
            <person name="Ohkuma M."/>
            <person name="Sergeev A.F."/>
            <person name="Mikhailov V.V."/>
            <person name="Crawford R.J."/>
            <person name="Sawabe T."/>
        </authorList>
    </citation>
    <scope>NUCLEOTIDE SEQUENCE [LARGE SCALE GENOMIC DNA]</scope>
    <source>
        <strain evidence="3">A3d10 and R9SW1</strain>
    </source>
</reference>
<organism evidence="2 3">
    <name type="scientific">Marinobacter salarius</name>
    <dbReference type="NCBI Taxonomy" id="1420917"/>
    <lineage>
        <taxon>Bacteria</taxon>
        <taxon>Pseudomonadati</taxon>
        <taxon>Pseudomonadota</taxon>
        <taxon>Gammaproteobacteria</taxon>
        <taxon>Pseudomonadales</taxon>
        <taxon>Marinobacteraceae</taxon>
        <taxon>Marinobacter</taxon>
    </lineage>
</organism>
<sequence>MMISGSLPSMAPAFPAPSVGSGDAAAGAPLRPSSDESPSSRTSPETSGSGRVADDNAAEDRTRSQGSSVEDAQGLDEAELKQLTELKARDREVRAHEAAHQAVGGQYAGSISYVYERGPDGAQYAVGGEVSISTSPVRGDPQATIDKMRVVRAAALAPAEPSPQDRAVAAEAMQLMLQAQAELSSELGRTDESGQSEVSEDQAGDESSAKQSQEATNAYQVISGVGSNDVSAIPLHPSGQQPENKLLFSLKPPRVLKPSVHIRDKTQHKF</sequence>
<evidence type="ECO:0008006" key="4">
    <source>
        <dbReference type="Google" id="ProtNLM"/>
    </source>
</evidence>
<proteinExistence type="predicted"/>
<name>W5YMV7_9GAMM</name>
<feature type="region of interest" description="Disordered" evidence="1">
    <location>
        <begin position="1"/>
        <end position="77"/>
    </location>
</feature>
<feature type="compositionally biased region" description="Low complexity" evidence="1">
    <location>
        <begin position="35"/>
        <end position="51"/>
    </location>
</feature>
<gene>
    <name evidence="2" type="ORF">AU15_00715</name>
</gene>
<dbReference type="Proteomes" id="UP000035081">
    <property type="component" value="Chromosome"/>
</dbReference>
<dbReference type="EMBL" id="CP007152">
    <property type="protein sequence ID" value="AHI30426.1"/>
    <property type="molecule type" value="Genomic_DNA"/>
</dbReference>
<evidence type="ECO:0000313" key="2">
    <source>
        <dbReference type="EMBL" id="AHI30426.1"/>
    </source>
</evidence>
<dbReference type="KEGG" id="msr:AU15_00715"/>
<dbReference type="AlphaFoldDB" id="W5YMV7"/>
<dbReference type="HOGENOM" id="CLU_089955_0_0_6"/>
<evidence type="ECO:0000256" key="1">
    <source>
        <dbReference type="SAM" id="MobiDB-lite"/>
    </source>
</evidence>
<feature type="region of interest" description="Disordered" evidence="1">
    <location>
        <begin position="181"/>
        <end position="253"/>
    </location>
</feature>
<feature type="compositionally biased region" description="Polar residues" evidence="1">
    <location>
        <begin position="209"/>
        <end position="230"/>
    </location>
</feature>
<feature type="compositionally biased region" description="Basic and acidic residues" evidence="1">
    <location>
        <begin position="52"/>
        <end position="63"/>
    </location>
</feature>